<dbReference type="Pfam" id="PF07690">
    <property type="entry name" value="MFS_1"/>
    <property type="match status" value="1"/>
</dbReference>
<accession>A0A3D8SQ46</accession>
<dbReference type="GO" id="GO:0140115">
    <property type="term" value="P:export across plasma membrane"/>
    <property type="evidence" value="ECO:0007669"/>
    <property type="project" value="UniProtKB-ARBA"/>
</dbReference>
<organism evidence="8 9">
    <name type="scientific">Coleophoma cylindrospora</name>
    <dbReference type="NCBI Taxonomy" id="1849047"/>
    <lineage>
        <taxon>Eukaryota</taxon>
        <taxon>Fungi</taxon>
        <taxon>Dikarya</taxon>
        <taxon>Ascomycota</taxon>
        <taxon>Pezizomycotina</taxon>
        <taxon>Leotiomycetes</taxon>
        <taxon>Helotiales</taxon>
        <taxon>Dermateaceae</taxon>
        <taxon>Coleophoma</taxon>
    </lineage>
</organism>
<feature type="transmembrane region" description="Helical" evidence="6">
    <location>
        <begin position="175"/>
        <end position="192"/>
    </location>
</feature>
<dbReference type="Proteomes" id="UP000256645">
    <property type="component" value="Unassembled WGS sequence"/>
</dbReference>
<dbReference type="PANTHER" id="PTHR23502:SF7">
    <property type="entry name" value="DRUG_PROTON ANTIPORTER YHK8-RELATED"/>
    <property type="match status" value="1"/>
</dbReference>
<dbReference type="EMBL" id="PDLM01000001">
    <property type="protein sequence ID" value="RDW88435.1"/>
    <property type="molecule type" value="Genomic_DNA"/>
</dbReference>
<comment type="subcellular location">
    <subcellularLocation>
        <location evidence="1">Membrane</location>
        <topology evidence="1">Multi-pass membrane protein</topology>
    </subcellularLocation>
</comment>
<sequence>MASSVTVGSTDASPRQTSSLSDTSKNSDHENVEEKLPRVPVPAPVEGYDPQFEISFSGEEDPDSPWSMSTARKWLIMSIIFMTSLCVACMSSLYSATYAQIEAEFSTSKIVATLGLSVFVFGLGLSPMVLAPLSEFYGRRPVYLLSMLFFVVWAVPCAIAKNIQTLLIARFFDGFAGAAFLSIAGGTVGDLFPRSKLQAPMMIYTAAPFLGPELGPVIGGFINSYLDW</sequence>
<keyword evidence="9" id="KW-1185">Reference proteome</keyword>
<protein>
    <recommendedName>
        <fullName evidence="7">Major facilitator superfamily (MFS) profile domain-containing protein</fullName>
    </recommendedName>
</protein>
<dbReference type="AlphaFoldDB" id="A0A3D8SQ46"/>
<keyword evidence="3 6" id="KW-1133">Transmembrane helix</keyword>
<feature type="compositionally biased region" description="Polar residues" evidence="5">
    <location>
        <begin position="1"/>
        <end position="24"/>
    </location>
</feature>
<dbReference type="Gene3D" id="1.20.1720.10">
    <property type="entry name" value="Multidrug resistance protein D"/>
    <property type="match status" value="1"/>
</dbReference>
<feature type="compositionally biased region" description="Basic and acidic residues" evidence="5">
    <location>
        <begin position="25"/>
        <end position="37"/>
    </location>
</feature>
<dbReference type="GO" id="GO:0022857">
    <property type="term" value="F:transmembrane transporter activity"/>
    <property type="evidence" value="ECO:0007669"/>
    <property type="project" value="InterPro"/>
</dbReference>
<comment type="caution">
    <text evidence="8">The sequence shown here is derived from an EMBL/GenBank/DDBJ whole genome shotgun (WGS) entry which is preliminary data.</text>
</comment>
<dbReference type="InterPro" id="IPR036259">
    <property type="entry name" value="MFS_trans_sf"/>
</dbReference>
<dbReference type="GO" id="GO:0042908">
    <property type="term" value="P:xenobiotic transport"/>
    <property type="evidence" value="ECO:0007669"/>
    <property type="project" value="UniProtKB-ARBA"/>
</dbReference>
<feature type="domain" description="Major facilitator superfamily (MFS) profile" evidence="7">
    <location>
        <begin position="76"/>
        <end position="228"/>
    </location>
</feature>
<name>A0A3D8SQ46_9HELO</name>
<keyword evidence="4 6" id="KW-0472">Membrane</keyword>
<dbReference type="PROSITE" id="PS00216">
    <property type="entry name" value="SUGAR_TRANSPORT_1"/>
    <property type="match status" value="1"/>
</dbReference>
<feature type="transmembrane region" description="Helical" evidence="6">
    <location>
        <begin position="142"/>
        <end position="163"/>
    </location>
</feature>
<evidence type="ECO:0000256" key="6">
    <source>
        <dbReference type="SAM" id="Phobius"/>
    </source>
</evidence>
<dbReference type="SUPFAM" id="SSF103473">
    <property type="entry name" value="MFS general substrate transporter"/>
    <property type="match status" value="1"/>
</dbReference>
<feature type="transmembrane region" description="Helical" evidence="6">
    <location>
        <begin position="110"/>
        <end position="130"/>
    </location>
</feature>
<dbReference type="InterPro" id="IPR011701">
    <property type="entry name" value="MFS"/>
</dbReference>
<evidence type="ECO:0000256" key="4">
    <source>
        <dbReference type="ARBA" id="ARBA00023136"/>
    </source>
</evidence>
<proteinExistence type="predicted"/>
<evidence type="ECO:0000313" key="8">
    <source>
        <dbReference type="EMBL" id="RDW88435.1"/>
    </source>
</evidence>
<dbReference type="InterPro" id="IPR020846">
    <property type="entry name" value="MFS_dom"/>
</dbReference>
<evidence type="ECO:0000256" key="3">
    <source>
        <dbReference type="ARBA" id="ARBA00022989"/>
    </source>
</evidence>
<evidence type="ECO:0000256" key="2">
    <source>
        <dbReference type="ARBA" id="ARBA00022692"/>
    </source>
</evidence>
<gene>
    <name evidence="8" type="ORF">BP6252_00467</name>
</gene>
<dbReference type="InterPro" id="IPR005829">
    <property type="entry name" value="Sugar_transporter_CS"/>
</dbReference>
<evidence type="ECO:0000256" key="5">
    <source>
        <dbReference type="SAM" id="MobiDB-lite"/>
    </source>
</evidence>
<dbReference type="OrthoDB" id="3561359at2759"/>
<reference evidence="8 9" key="1">
    <citation type="journal article" date="2018" name="IMA Fungus">
        <title>IMA Genome-F 9: Draft genome sequence of Annulohypoxylon stygium, Aspergillus mulundensis, Berkeleyomyces basicola (syn. Thielaviopsis basicola), Ceratocystis smalleyi, two Cercospora beticola strains, Coleophoma cylindrospora, Fusarium fracticaudum, Phialophora cf. hyalina, and Morchella septimelata.</title>
        <authorList>
            <person name="Wingfield B.D."/>
            <person name="Bills G.F."/>
            <person name="Dong Y."/>
            <person name="Huang W."/>
            <person name="Nel W.J."/>
            <person name="Swalarsk-Parry B.S."/>
            <person name="Vaghefi N."/>
            <person name="Wilken P.M."/>
            <person name="An Z."/>
            <person name="de Beer Z.W."/>
            <person name="De Vos L."/>
            <person name="Chen L."/>
            <person name="Duong T.A."/>
            <person name="Gao Y."/>
            <person name="Hammerbacher A."/>
            <person name="Kikkert J.R."/>
            <person name="Li Y."/>
            <person name="Li H."/>
            <person name="Li K."/>
            <person name="Li Q."/>
            <person name="Liu X."/>
            <person name="Ma X."/>
            <person name="Naidoo K."/>
            <person name="Pethybridge S.J."/>
            <person name="Sun J."/>
            <person name="Steenkamp E.T."/>
            <person name="van der Nest M.A."/>
            <person name="van Wyk S."/>
            <person name="Wingfield M.J."/>
            <person name="Xiong C."/>
            <person name="Yue Q."/>
            <person name="Zhang X."/>
        </authorList>
    </citation>
    <scope>NUCLEOTIDE SEQUENCE [LARGE SCALE GENOMIC DNA]</scope>
    <source>
        <strain evidence="8 9">BP6252</strain>
    </source>
</reference>
<evidence type="ECO:0000259" key="7">
    <source>
        <dbReference type="PROSITE" id="PS50850"/>
    </source>
</evidence>
<feature type="region of interest" description="Disordered" evidence="5">
    <location>
        <begin position="1"/>
        <end position="45"/>
    </location>
</feature>
<dbReference type="PROSITE" id="PS50850">
    <property type="entry name" value="MFS"/>
    <property type="match status" value="1"/>
</dbReference>
<evidence type="ECO:0000313" key="9">
    <source>
        <dbReference type="Proteomes" id="UP000256645"/>
    </source>
</evidence>
<feature type="transmembrane region" description="Helical" evidence="6">
    <location>
        <begin position="74"/>
        <end position="98"/>
    </location>
</feature>
<dbReference type="GO" id="GO:0005886">
    <property type="term" value="C:plasma membrane"/>
    <property type="evidence" value="ECO:0007669"/>
    <property type="project" value="TreeGrafter"/>
</dbReference>
<dbReference type="PANTHER" id="PTHR23502">
    <property type="entry name" value="MAJOR FACILITATOR SUPERFAMILY"/>
    <property type="match status" value="1"/>
</dbReference>
<evidence type="ECO:0000256" key="1">
    <source>
        <dbReference type="ARBA" id="ARBA00004141"/>
    </source>
</evidence>
<keyword evidence="2 6" id="KW-0812">Transmembrane</keyword>
<dbReference type="STRING" id="1849047.A0A3D8SQ46"/>